<evidence type="ECO:0000256" key="1">
    <source>
        <dbReference type="SAM" id="SignalP"/>
    </source>
</evidence>
<dbReference type="EMBL" id="BMNA01000007">
    <property type="protein sequence ID" value="GGM10265.1"/>
    <property type="molecule type" value="Genomic_DNA"/>
</dbReference>
<evidence type="ECO:0000313" key="2">
    <source>
        <dbReference type="EMBL" id="GGM10265.1"/>
    </source>
</evidence>
<gene>
    <name evidence="2" type="ORF">GCM10011594_32730</name>
</gene>
<feature type="signal peptide" evidence="1">
    <location>
        <begin position="1"/>
        <end position="19"/>
    </location>
</feature>
<evidence type="ECO:0008006" key="4">
    <source>
        <dbReference type="Google" id="ProtNLM"/>
    </source>
</evidence>
<name>A0A917WJD2_9ACTN</name>
<keyword evidence="3" id="KW-1185">Reference proteome</keyword>
<reference evidence="2" key="1">
    <citation type="journal article" date="2014" name="Int. J. Syst. Evol. Microbiol.">
        <title>Complete genome sequence of Corynebacterium casei LMG S-19264T (=DSM 44701T), isolated from a smear-ripened cheese.</title>
        <authorList>
            <consortium name="US DOE Joint Genome Institute (JGI-PGF)"/>
            <person name="Walter F."/>
            <person name="Albersmeier A."/>
            <person name="Kalinowski J."/>
            <person name="Ruckert C."/>
        </authorList>
    </citation>
    <scope>NUCLEOTIDE SEQUENCE</scope>
    <source>
        <strain evidence="2">CGMCC 4.7308</strain>
    </source>
</reference>
<reference evidence="2" key="2">
    <citation type="submission" date="2020-09" db="EMBL/GenBank/DDBJ databases">
        <authorList>
            <person name="Sun Q."/>
            <person name="Zhou Y."/>
        </authorList>
    </citation>
    <scope>NUCLEOTIDE SEQUENCE</scope>
    <source>
        <strain evidence="2">CGMCC 4.7308</strain>
    </source>
</reference>
<organism evidence="2 3">
    <name type="scientific">Nakamurella endophytica</name>
    <dbReference type="NCBI Taxonomy" id="1748367"/>
    <lineage>
        <taxon>Bacteria</taxon>
        <taxon>Bacillati</taxon>
        <taxon>Actinomycetota</taxon>
        <taxon>Actinomycetes</taxon>
        <taxon>Nakamurellales</taxon>
        <taxon>Nakamurellaceae</taxon>
        <taxon>Nakamurella</taxon>
    </lineage>
</organism>
<dbReference type="Proteomes" id="UP000655208">
    <property type="component" value="Unassembled WGS sequence"/>
</dbReference>
<keyword evidence="1" id="KW-0732">Signal</keyword>
<sequence length="177" mass="18829">MIAAALVAALGLVVSGCSADPLRAYTQDGSYTDQYKAAVAGFVQAVHDRDAVWLVAHNYPGTDQVPGGTMAGIRELLDRYGGKDLTVVSYTANWPGDASAWIVVACPGGWNMPFDQGFDAYRGQWLPNIFAQRDIAALRSTGAPATQSAPPSAAVPDLPELKDSTFDTYGLYRPCRA</sequence>
<evidence type="ECO:0000313" key="3">
    <source>
        <dbReference type="Proteomes" id="UP000655208"/>
    </source>
</evidence>
<dbReference type="RefSeq" id="WP_188943343.1">
    <property type="nucleotide sequence ID" value="NZ_BMNA01000007.1"/>
</dbReference>
<protein>
    <recommendedName>
        <fullName evidence="4">Lipoprotein</fullName>
    </recommendedName>
</protein>
<feature type="chain" id="PRO_5037572036" description="Lipoprotein" evidence="1">
    <location>
        <begin position="20"/>
        <end position="177"/>
    </location>
</feature>
<accession>A0A917WJD2</accession>
<proteinExistence type="predicted"/>
<comment type="caution">
    <text evidence="2">The sequence shown here is derived from an EMBL/GenBank/DDBJ whole genome shotgun (WGS) entry which is preliminary data.</text>
</comment>
<dbReference type="AlphaFoldDB" id="A0A917WJD2"/>